<dbReference type="InterPro" id="IPR000873">
    <property type="entry name" value="AMP-dep_synth/lig_dom"/>
</dbReference>
<protein>
    <submittedName>
        <fullName evidence="3">Long-chain fatty acid--CoA ligase</fullName>
    </submittedName>
</protein>
<keyword evidence="4" id="KW-1185">Reference proteome</keyword>
<dbReference type="RefSeq" id="WP_343960887.1">
    <property type="nucleotide sequence ID" value="NZ_BAAAKZ010000010.1"/>
</dbReference>
<feature type="domain" description="AMP-dependent synthetase/ligase" evidence="1">
    <location>
        <begin position="10"/>
        <end position="360"/>
    </location>
</feature>
<sequence length="496" mass="53630">MTNLAMNLVHTAAKHGERPAIRLGESELSYQQFEQATQLVAALLQQEGVRPGDRIALMLPNVPHFALLYYGALRLGAIVVPMNPLLKEREVAYHLSDSGARLLFVWTGFEREGEAGAVLADAKTIVVEPASWPGLLAGLAPVAEVHETAENATAVILYTSGTTGKPKGAELTHANIARNVEICADELIFLTETDVLFGGLPLFHVFGQTASLNSAVYAGSCLTLLPKFDPAAALEIVARDSVTVFEGVPTMFTVLAHYPERDRFDTSSLRVCVSGGAALPVEVLSAFEAAYECVVLEGYGLSETSPVVSINRLDKRRAGSIGVPVSGVDVRIVDEASADVSVGEIGELIVRGHNVMKSYWGKPEETSQAIPDGWFRTGDLAKRDDDDFLYIVDRKKDLIIRSGYNVYPREVEEVLYEHPAIAEAAVIAFPHAEYGDEIAAVVAFKPGSSASPEELREFVKQRVAAYKYPRVVEVVEALPKGATGKILKRAITLTTV</sequence>
<dbReference type="Pfam" id="PF00501">
    <property type="entry name" value="AMP-binding"/>
    <property type="match status" value="1"/>
</dbReference>
<comment type="caution">
    <text evidence="3">The sequence shown here is derived from an EMBL/GenBank/DDBJ whole genome shotgun (WGS) entry which is preliminary data.</text>
</comment>
<dbReference type="PANTHER" id="PTHR43767:SF1">
    <property type="entry name" value="NONRIBOSOMAL PEPTIDE SYNTHASE PES1 (EUROFUNG)-RELATED"/>
    <property type="match status" value="1"/>
</dbReference>
<dbReference type="SUPFAM" id="SSF56801">
    <property type="entry name" value="Acetyl-CoA synthetase-like"/>
    <property type="match status" value="1"/>
</dbReference>
<keyword evidence="3" id="KW-0436">Ligase</keyword>
<dbReference type="Proteomes" id="UP001597181">
    <property type="component" value="Unassembled WGS sequence"/>
</dbReference>
<evidence type="ECO:0000259" key="1">
    <source>
        <dbReference type="Pfam" id="PF00501"/>
    </source>
</evidence>
<organism evidence="3 4">
    <name type="scientific">Leucobacter albus</name>
    <dbReference type="NCBI Taxonomy" id="272210"/>
    <lineage>
        <taxon>Bacteria</taxon>
        <taxon>Bacillati</taxon>
        <taxon>Actinomycetota</taxon>
        <taxon>Actinomycetes</taxon>
        <taxon>Micrococcales</taxon>
        <taxon>Microbacteriaceae</taxon>
        <taxon>Leucobacter</taxon>
    </lineage>
</organism>
<gene>
    <name evidence="3" type="ORF">ACFQ3U_10820</name>
</gene>
<dbReference type="PROSITE" id="PS00455">
    <property type="entry name" value="AMP_BINDING"/>
    <property type="match status" value="1"/>
</dbReference>
<reference evidence="4" key="1">
    <citation type="journal article" date="2019" name="Int. J. Syst. Evol. Microbiol.">
        <title>The Global Catalogue of Microorganisms (GCM) 10K type strain sequencing project: providing services to taxonomists for standard genome sequencing and annotation.</title>
        <authorList>
            <consortium name="The Broad Institute Genomics Platform"/>
            <consortium name="The Broad Institute Genome Sequencing Center for Infectious Disease"/>
            <person name="Wu L."/>
            <person name="Ma J."/>
        </authorList>
    </citation>
    <scope>NUCLEOTIDE SEQUENCE [LARGE SCALE GENOMIC DNA]</scope>
    <source>
        <strain evidence="4">CCUG 50213</strain>
    </source>
</reference>
<dbReference type="InterPro" id="IPR042099">
    <property type="entry name" value="ANL_N_sf"/>
</dbReference>
<dbReference type="InterPro" id="IPR020845">
    <property type="entry name" value="AMP-binding_CS"/>
</dbReference>
<dbReference type="Pfam" id="PF13193">
    <property type="entry name" value="AMP-binding_C"/>
    <property type="match status" value="1"/>
</dbReference>
<dbReference type="CDD" id="cd05936">
    <property type="entry name" value="FC-FACS_FadD_like"/>
    <property type="match status" value="1"/>
</dbReference>
<dbReference type="Gene3D" id="3.30.300.30">
    <property type="match status" value="1"/>
</dbReference>
<dbReference type="PANTHER" id="PTHR43767">
    <property type="entry name" value="LONG-CHAIN-FATTY-ACID--COA LIGASE"/>
    <property type="match status" value="1"/>
</dbReference>
<dbReference type="InterPro" id="IPR025110">
    <property type="entry name" value="AMP-bd_C"/>
</dbReference>
<dbReference type="InterPro" id="IPR050237">
    <property type="entry name" value="ATP-dep_AMP-bd_enzyme"/>
</dbReference>
<name>A0ABW3TP18_9MICO</name>
<feature type="domain" description="AMP-binding enzyme C-terminal" evidence="2">
    <location>
        <begin position="410"/>
        <end position="485"/>
    </location>
</feature>
<evidence type="ECO:0000259" key="2">
    <source>
        <dbReference type="Pfam" id="PF13193"/>
    </source>
</evidence>
<evidence type="ECO:0000313" key="3">
    <source>
        <dbReference type="EMBL" id="MFD1202385.1"/>
    </source>
</evidence>
<dbReference type="EMBL" id="JBHTLY010000004">
    <property type="protein sequence ID" value="MFD1202385.1"/>
    <property type="molecule type" value="Genomic_DNA"/>
</dbReference>
<dbReference type="GO" id="GO:0016874">
    <property type="term" value="F:ligase activity"/>
    <property type="evidence" value="ECO:0007669"/>
    <property type="project" value="UniProtKB-KW"/>
</dbReference>
<dbReference type="Gene3D" id="3.40.50.12780">
    <property type="entry name" value="N-terminal domain of ligase-like"/>
    <property type="match status" value="1"/>
</dbReference>
<proteinExistence type="predicted"/>
<accession>A0ABW3TP18</accession>
<evidence type="ECO:0000313" key="4">
    <source>
        <dbReference type="Proteomes" id="UP001597181"/>
    </source>
</evidence>
<dbReference type="InterPro" id="IPR045851">
    <property type="entry name" value="AMP-bd_C_sf"/>
</dbReference>